<dbReference type="InterPro" id="IPR036116">
    <property type="entry name" value="FN3_sf"/>
</dbReference>
<feature type="signal peptide" evidence="2">
    <location>
        <begin position="1"/>
        <end position="19"/>
    </location>
</feature>
<dbReference type="Pfam" id="PF16656">
    <property type="entry name" value="Pur_ac_phosph_N"/>
    <property type="match status" value="1"/>
</dbReference>
<dbReference type="Pfam" id="PF25788">
    <property type="entry name" value="Ig_Rha78A_N"/>
    <property type="match status" value="1"/>
</dbReference>
<dbReference type="Pfam" id="PF00149">
    <property type="entry name" value="Metallophos"/>
    <property type="match status" value="1"/>
</dbReference>
<proteinExistence type="predicted"/>
<dbReference type="GO" id="GO:0003993">
    <property type="term" value="F:acid phosphatase activity"/>
    <property type="evidence" value="ECO:0007669"/>
    <property type="project" value="InterPro"/>
</dbReference>
<dbReference type="OrthoDB" id="9809781at2"/>
<evidence type="ECO:0000313" key="6">
    <source>
        <dbReference type="Proteomes" id="UP000235826"/>
    </source>
</evidence>
<evidence type="ECO:0000256" key="2">
    <source>
        <dbReference type="SAM" id="SignalP"/>
    </source>
</evidence>
<dbReference type="Proteomes" id="UP000235826">
    <property type="component" value="Chromosome"/>
</dbReference>
<dbReference type="AlphaFoldDB" id="A0A2K9PUT9"/>
<dbReference type="InterPro" id="IPR039331">
    <property type="entry name" value="PAPs-like"/>
</dbReference>
<dbReference type="InterPro" id="IPR008963">
    <property type="entry name" value="Purple_acid_Pase-like_N"/>
</dbReference>
<accession>A0A2K9PUT9</accession>
<dbReference type="Gene3D" id="3.60.21.10">
    <property type="match status" value="1"/>
</dbReference>
<feature type="domain" description="Purple acid phosphatase N-terminal" evidence="4">
    <location>
        <begin position="30"/>
        <end position="110"/>
    </location>
</feature>
<dbReference type="GO" id="GO:0046872">
    <property type="term" value="F:metal ion binding"/>
    <property type="evidence" value="ECO:0007669"/>
    <property type="project" value="InterPro"/>
</dbReference>
<keyword evidence="1 2" id="KW-0732">Signal</keyword>
<dbReference type="PANTHER" id="PTHR22953:SF153">
    <property type="entry name" value="PURPLE ACID PHOSPHATASE"/>
    <property type="match status" value="1"/>
</dbReference>
<dbReference type="InterPro" id="IPR004843">
    <property type="entry name" value="Calcineurin-like_PHP"/>
</dbReference>
<dbReference type="SUPFAM" id="SSF56300">
    <property type="entry name" value="Metallo-dependent phosphatases"/>
    <property type="match status" value="1"/>
</dbReference>
<gene>
    <name evidence="5" type="ORF">C1H87_18360</name>
</gene>
<evidence type="ECO:0000313" key="5">
    <source>
        <dbReference type="EMBL" id="AUP80568.1"/>
    </source>
</evidence>
<keyword evidence="6" id="KW-1185">Reference proteome</keyword>
<dbReference type="InterPro" id="IPR013783">
    <property type="entry name" value="Ig-like_fold"/>
</dbReference>
<dbReference type="RefSeq" id="WP_102757214.1">
    <property type="nucleotide sequence ID" value="NZ_CP025791.1"/>
</dbReference>
<feature type="chain" id="PRO_5014940670" evidence="2">
    <location>
        <begin position="20"/>
        <end position="526"/>
    </location>
</feature>
<reference evidence="5 6" key="1">
    <citation type="submission" date="2018-01" db="EMBL/GenBank/DDBJ databases">
        <title>Complete genome sequence of Flavivirga eckloniae ECD14 isolated from seaweed Ecklonia cava.</title>
        <authorList>
            <person name="Lee J.H."/>
            <person name="Baik K.S."/>
            <person name="Seong C.N."/>
        </authorList>
    </citation>
    <scope>NUCLEOTIDE SEQUENCE [LARGE SCALE GENOMIC DNA]</scope>
    <source>
        <strain evidence="5 6">ECD14</strain>
    </source>
</reference>
<sequence>MKHYKTILLSILIASGLSAQTNTLLVQPYLQDATPNSIKVMWETKSGEESIVEWGKSKKLGKVTSGHASHVDLGNSKIHEVKIEGLKRFTNYYYRVKSDAIVSDIFQFKTPPLAKDKESFNIIVMSDMQQDSNHSNVFSETVDQGILTYLKKEFKEDLPNNLAMVLVPGDLVEHGNEHSQWQGHFFNPGRKLFSKVPVYPVLGSHEKSSGSYFEYFSLPENGTPEYAAHWWYKDYSNVRIIGLDSNEAFGNIDAQLKWLKKILKDTASNENIDFVFAQWHHPYKSELRISGETDVAGKAIKALEAFTTSSGKPSLHFFGHTHGYSRGQSRDSKHLWINVASAGGAIDNWNESDGKDYDEFTVTHDEYGFLMVEVVNENNDPKFTIKRISRGNKNKIRYNELRDSITIYKKARKPETPMVMFPNNGTVPNVGVVLNAGPFKSKHKKAFHAASHWQVSKYEDFKKVVMDVWKQNENWYNNENLQKDYVLTKERLEPLESFTTYYWRVRYRDQNLNWSDWSDVLSFKTN</sequence>
<dbReference type="InterPro" id="IPR029052">
    <property type="entry name" value="Metallo-depent_PP-like"/>
</dbReference>
<dbReference type="Gene3D" id="2.60.40.10">
    <property type="entry name" value="Immunoglobulins"/>
    <property type="match status" value="1"/>
</dbReference>
<name>A0A2K9PUT9_9FLAO</name>
<organism evidence="5 6">
    <name type="scientific">Flavivirga eckloniae</name>
    <dbReference type="NCBI Taxonomy" id="1803846"/>
    <lineage>
        <taxon>Bacteria</taxon>
        <taxon>Pseudomonadati</taxon>
        <taxon>Bacteroidota</taxon>
        <taxon>Flavobacteriia</taxon>
        <taxon>Flavobacteriales</taxon>
        <taxon>Flavobacteriaceae</taxon>
        <taxon>Flavivirga</taxon>
    </lineage>
</organism>
<dbReference type="SUPFAM" id="SSF49363">
    <property type="entry name" value="Purple acid phosphatase, N-terminal domain"/>
    <property type="match status" value="1"/>
</dbReference>
<evidence type="ECO:0000259" key="3">
    <source>
        <dbReference type="Pfam" id="PF00149"/>
    </source>
</evidence>
<dbReference type="EMBL" id="CP025791">
    <property type="protein sequence ID" value="AUP80568.1"/>
    <property type="molecule type" value="Genomic_DNA"/>
</dbReference>
<dbReference type="SUPFAM" id="SSF49265">
    <property type="entry name" value="Fibronectin type III"/>
    <property type="match status" value="1"/>
</dbReference>
<dbReference type="Gene3D" id="2.60.40.380">
    <property type="entry name" value="Purple acid phosphatase-like, N-terminal"/>
    <property type="match status" value="1"/>
</dbReference>
<feature type="domain" description="Calcineurin-like phosphoesterase" evidence="3">
    <location>
        <begin position="121"/>
        <end position="324"/>
    </location>
</feature>
<dbReference type="KEGG" id="fek:C1H87_18360"/>
<protein>
    <submittedName>
        <fullName evidence="5">Metallophosphoesterase</fullName>
    </submittedName>
</protein>
<dbReference type="PANTHER" id="PTHR22953">
    <property type="entry name" value="ACID PHOSPHATASE RELATED"/>
    <property type="match status" value="1"/>
</dbReference>
<evidence type="ECO:0000259" key="4">
    <source>
        <dbReference type="Pfam" id="PF16656"/>
    </source>
</evidence>
<evidence type="ECO:0000256" key="1">
    <source>
        <dbReference type="ARBA" id="ARBA00022729"/>
    </source>
</evidence>
<dbReference type="InterPro" id="IPR015914">
    <property type="entry name" value="PAPs_N"/>
</dbReference>